<dbReference type="Gene3D" id="3.40.50.300">
    <property type="entry name" value="P-loop containing nucleotide triphosphate hydrolases"/>
    <property type="match status" value="1"/>
</dbReference>
<dbReference type="Pfam" id="PF17784">
    <property type="entry name" value="Sulfotransfer_4"/>
    <property type="match status" value="1"/>
</dbReference>
<accession>A0A450SIW3</accession>
<dbReference type="AlphaFoldDB" id="A0A450SIW3"/>
<dbReference type="InterPro" id="IPR040632">
    <property type="entry name" value="Sulfotransfer_4"/>
</dbReference>
<protein>
    <recommendedName>
        <fullName evidence="2">Glycosyl transferase family 41</fullName>
    </recommendedName>
</protein>
<dbReference type="Gene3D" id="3.40.50.2000">
    <property type="entry name" value="Glycogen Phosphorylase B"/>
    <property type="match status" value="1"/>
</dbReference>
<dbReference type="Gene3D" id="3.40.50.11380">
    <property type="match status" value="1"/>
</dbReference>
<evidence type="ECO:0000313" key="1">
    <source>
        <dbReference type="EMBL" id="VFJ53348.1"/>
    </source>
</evidence>
<gene>
    <name evidence="1" type="ORF">BECKDK2373B_GA0170837_10424</name>
</gene>
<dbReference type="SUPFAM" id="SSF52540">
    <property type="entry name" value="P-loop containing nucleoside triphosphate hydrolases"/>
    <property type="match status" value="1"/>
</dbReference>
<reference evidence="1" key="1">
    <citation type="submission" date="2019-02" db="EMBL/GenBank/DDBJ databases">
        <authorList>
            <person name="Gruber-Vodicka R. H."/>
            <person name="Seah K. B. B."/>
        </authorList>
    </citation>
    <scope>NUCLEOTIDE SEQUENCE</scope>
    <source>
        <strain evidence="1">BECK_DK47</strain>
    </source>
</reference>
<evidence type="ECO:0008006" key="2">
    <source>
        <dbReference type="Google" id="ProtNLM"/>
    </source>
</evidence>
<dbReference type="PANTHER" id="PTHR36978">
    <property type="entry name" value="P-LOOP CONTAINING NUCLEOTIDE TRIPHOSPHATE HYDROLASE"/>
    <property type="match status" value="1"/>
</dbReference>
<dbReference type="PANTHER" id="PTHR36978:SF4">
    <property type="entry name" value="P-LOOP CONTAINING NUCLEOSIDE TRIPHOSPHATE HYDROLASE PROTEIN"/>
    <property type="match status" value="1"/>
</dbReference>
<dbReference type="EMBL" id="CAADEX010000042">
    <property type="protein sequence ID" value="VFJ53348.1"/>
    <property type="molecule type" value="Genomic_DNA"/>
</dbReference>
<organism evidence="1">
    <name type="scientific">Candidatus Kentrum sp. DK</name>
    <dbReference type="NCBI Taxonomy" id="2126562"/>
    <lineage>
        <taxon>Bacteria</taxon>
        <taxon>Pseudomonadati</taxon>
        <taxon>Pseudomonadota</taxon>
        <taxon>Gammaproteobacteria</taxon>
        <taxon>Candidatus Kentrum</taxon>
    </lineage>
</organism>
<dbReference type="InterPro" id="IPR027417">
    <property type="entry name" value="P-loop_NTPase"/>
</dbReference>
<proteinExistence type="predicted"/>
<sequence>MAIIKYFCIGQNKTGTTSIGKAFKDLGFSVGNQQMAELLTDKYYFKGDFSPIIDYCKSAQVFQDVPFSYPETFKYLDKAYPGSKFILTVRDDAEQWYRSIAMFHAKLLGKGYPPTTEDLRNATYVRKGFMYNTVRVYGTPDHDPYNKAIMVAHYEQHNQAILDYFKDRPCDFLAINLANKNSYQQFVKFLGVESPYGAFPWENKTSEILPFINNAEKLQDTHAIFNHIDRYGNEYLPFMNQEPTQTSNPLETSVAFHHDTNQLIAWFASGDYDSMSAHFLAGFQYFSEKVFTKLEGEQRAEVYTFVKDFLFFFIEEKYRMDGRFVRDFVNCNPIVANLAAMTPIGNTDLYLQIMLDRPYEDNLGKFLTLYSPRNRVGIERSRLFDANPQLASFWYSVYFRNYTTIADPVCYENMKEHLRYDDPRIGDYFFIDDIYFGATYIDPVHDRLIKRRINQWLQRKHSHITFHSTPAGAGGKPKVAVFSDLWRERHSVYRNQSEFIASLRDDYHLTLIHMESPDTRHLDTSLFDETVYLDSPSGVLNLAPITDNGFTVAYFPDVGMTPKSILCANLPIAPIRMCGVGHSVSTFGARIDYYITGADVEPPDGVALNYSERPVLLPGYGIVHNRIAYRRRRHLPEYQPTGGERLIINCPWYSQKSNHEMLLLLDRLAREAGRALLFRFYPGGSCARLNGFIPFVRDVEKVLGGDDFIVYPSLDYDTYMGLMEEGALTIDAFPFGGCNTVADSLHLRKPTLTYQGRSWYNRIGSQMMRSIGLGELIATSPEEYIKISLRLIRDDPWRTQIALHLESMDIDNVIFDNKSSIWFKRAFDYIVANHERLKGEGGNRPLTVEDFG</sequence>
<name>A0A450SIW3_9GAMM</name>